<evidence type="ECO:0000256" key="6">
    <source>
        <dbReference type="ARBA" id="ARBA00022793"/>
    </source>
</evidence>
<gene>
    <name evidence="10" type="ORF">ATZ33_02745</name>
    <name evidence="11" type="ORF">RV15_GL001353</name>
</gene>
<sequence length="237" mass="26462">MTKETILYQHGTLGALMAGLMDGTETIANILKKGDFGIGTLSGLDGELIILEGKAYQGREDGALIALDEKQETPYAAVTTFKPTITFSVDGPVDNLKINTLIREQLKSENLFHAIKIHGEFKEVHIRVMPKQQKPYKRLVEVSKEQPEFIKEDVTGTIVGFFTPELFQGVAAADLHLHFIDDEQTFGGHLMDFVLESGTIEIEPMDSLLQHFPKNDETFIHTAIDYADLDKEIQEAE</sequence>
<organism evidence="11 13">
    <name type="scientific">Enterococcus silesiacus</name>
    <dbReference type="NCBI Taxonomy" id="332949"/>
    <lineage>
        <taxon>Bacteria</taxon>
        <taxon>Bacillati</taxon>
        <taxon>Bacillota</taxon>
        <taxon>Bacilli</taxon>
        <taxon>Lactobacillales</taxon>
        <taxon>Enterococcaceae</taxon>
        <taxon>Enterococcus</taxon>
    </lineage>
</organism>
<reference evidence="11 13" key="1">
    <citation type="submission" date="2014-12" db="EMBL/GenBank/DDBJ databases">
        <title>Draft genome sequences of 29 type strains of Enterococci.</title>
        <authorList>
            <person name="Zhong Z."/>
            <person name="Sun Z."/>
            <person name="Liu W."/>
            <person name="Zhang W."/>
            <person name="Zhang H."/>
        </authorList>
    </citation>
    <scope>NUCLEOTIDE SEQUENCE [LARGE SCALE GENOMIC DNA]</scope>
    <source>
        <strain evidence="11 13">DSM 22801</strain>
    </source>
</reference>
<evidence type="ECO:0000256" key="1">
    <source>
        <dbReference type="ARBA" id="ARBA00001784"/>
    </source>
</evidence>
<accession>A0A0S3K7Q2</accession>
<evidence type="ECO:0000313" key="13">
    <source>
        <dbReference type="Proteomes" id="UP000183039"/>
    </source>
</evidence>
<dbReference type="Proteomes" id="UP000183039">
    <property type="component" value="Unassembled WGS sequence"/>
</dbReference>
<comment type="similarity">
    <text evidence="3 9">Belongs to the alpha-acetolactate decarboxylase family.</text>
</comment>
<keyword evidence="6 9" id="KW-0210">Decarboxylase</keyword>
<dbReference type="CDD" id="cd17299">
    <property type="entry name" value="acetolactate_decarboxylase"/>
    <property type="match status" value="1"/>
</dbReference>
<dbReference type="GO" id="GO:0047605">
    <property type="term" value="F:acetolactate decarboxylase activity"/>
    <property type="evidence" value="ECO:0007669"/>
    <property type="project" value="UniProtKB-UniRule"/>
</dbReference>
<name>A0A0S3K7Q2_9ENTE</name>
<dbReference type="EC" id="4.1.1.5" evidence="4 9"/>
<dbReference type="PANTHER" id="PTHR35524:SF1">
    <property type="entry name" value="ALPHA-ACETOLACTATE DECARBOXYLASE"/>
    <property type="match status" value="1"/>
</dbReference>
<evidence type="ECO:0000256" key="3">
    <source>
        <dbReference type="ARBA" id="ARBA00007106"/>
    </source>
</evidence>
<evidence type="ECO:0000313" key="12">
    <source>
        <dbReference type="Proteomes" id="UP000065511"/>
    </source>
</evidence>
<dbReference type="EMBL" id="JXLC01000002">
    <property type="protein sequence ID" value="OJG93321.1"/>
    <property type="molecule type" value="Genomic_DNA"/>
</dbReference>
<reference evidence="10 12" key="2">
    <citation type="submission" date="2015-12" db="EMBL/GenBank/DDBJ databases">
        <authorList>
            <person name="Lauer A."/>
            <person name="Humrighouse B."/>
            <person name="Loparev V."/>
            <person name="Shewmaker P.L."/>
            <person name="Whitney A.M."/>
            <person name="McLaughlin R.W."/>
        </authorList>
    </citation>
    <scope>NUCLEOTIDE SEQUENCE [LARGE SCALE GENOMIC DNA]</scope>
    <source>
        <strain evidence="10 12">LMG 23085</strain>
    </source>
</reference>
<dbReference type="InterPro" id="IPR005128">
    <property type="entry name" value="Acetolactate_a_deCO2ase"/>
</dbReference>
<dbReference type="PIRSF" id="PIRSF001332">
    <property type="entry name" value="Acetolac_decarb"/>
    <property type="match status" value="1"/>
</dbReference>
<dbReference type="EMBL" id="CP013614">
    <property type="protein sequence ID" value="ALS00332.1"/>
    <property type="molecule type" value="Genomic_DNA"/>
</dbReference>
<evidence type="ECO:0000256" key="5">
    <source>
        <dbReference type="ARBA" id="ARBA00020164"/>
    </source>
</evidence>
<dbReference type="SUPFAM" id="SSF117856">
    <property type="entry name" value="AF0104/ALDC/Ptd012-like"/>
    <property type="match status" value="1"/>
</dbReference>
<dbReference type="PANTHER" id="PTHR35524">
    <property type="entry name" value="ALPHA-ACETOLACTATE DECARBOXYLASE"/>
    <property type="match status" value="1"/>
</dbReference>
<proteinExistence type="inferred from homology"/>
<evidence type="ECO:0000313" key="11">
    <source>
        <dbReference type="EMBL" id="OJG93321.1"/>
    </source>
</evidence>
<dbReference type="Gene3D" id="3.30.1330.80">
    <property type="entry name" value="Hypothetical protein, similar to alpha- acetolactate decarboxylase, domain 2"/>
    <property type="match status" value="2"/>
</dbReference>
<dbReference type="RefSeq" id="WP_071876400.1">
    <property type="nucleotide sequence ID" value="NZ_JXLC01000002.1"/>
</dbReference>
<keyword evidence="7 9" id="KW-0005">Acetoin biosynthesis</keyword>
<comment type="pathway">
    <text evidence="2 9">Polyol metabolism; (R,R)-butane-2,3-diol biosynthesis; (R,R)-butane-2,3-diol from pyruvate: step 2/3.</text>
</comment>
<dbReference type="OrthoDB" id="8612680at2"/>
<evidence type="ECO:0000313" key="10">
    <source>
        <dbReference type="EMBL" id="ALS00332.1"/>
    </source>
</evidence>
<evidence type="ECO:0000256" key="2">
    <source>
        <dbReference type="ARBA" id="ARBA00005170"/>
    </source>
</evidence>
<evidence type="ECO:0000256" key="8">
    <source>
        <dbReference type="ARBA" id="ARBA00023239"/>
    </source>
</evidence>
<dbReference type="NCBIfam" id="TIGR01252">
    <property type="entry name" value="acetolac_decarb"/>
    <property type="match status" value="1"/>
</dbReference>
<dbReference type="Pfam" id="PF03306">
    <property type="entry name" value="AAL_decarboxy"/>
    <property type="match status" value="1"/>
</dbReference>
<dbReference type="AlphaFoldDB" id="A0A0S3K7Q2"/>
<dbReference type="GO" id="GO:0045151">
    <property type="term" value="P:acetoin biosynthetic process"/>
    <property type="evidence" value="ECO:0007669"/>
    <property type="project" value="UniProtKB-UniRule"/>
</dbReference>
<evidence type="ECO:0000256" key="9">
    <source>
        <dbReference type="PIRNR" id="PIRNR001332"/>
    </source>
</evidence>
<keyword evidence="8 9" id="KW-0456">Lyase</keyword>
<evidence type="ECO:0000256" key="7">
    <source>
        <dbReference type="ARBA" id="ARBA00023061"/>
    </source>
</evidence>
<comment type="catalytic activity">
    <reaction evidence="1 9">
        <text>(2S)-2-acetolactate + H(+) = (R)-acetoin + CO2</text>
        <dbReference type="Rhea" id="RHEA:21580"/>
        <dbReference type="ChEBI" id="CHEBI:15378"/>
        <dbReference type="ChEBI" id="CHEBI:15686"/>
        <dbReference type="ChEBI" id="CHEBI:16526"/>
        <dbReference type="ChEBI" id="CHEBI:58476"/>
        <dbReference type="EC" id="4.1.1.5"/>
    </reaction>
</comment>
<dbReference type="KEGG" id="ess:ATZ33_02745"/>
<keyword evidence="12" id="KW-1185">Reference proteome</keyword>
<evidence type="ECO:0000256" key="4">
    <source>
        <dbReference type="ARBA" id="ARBA00013204"/>
    </source>
</evidence>
<protein>
    <recommendedName>
        <fullName evidence="5 9">Alpha-acetolactate decarboxylase</fullName>
        <ecNumber evidence="4 9">4.1.1.5</ecNumber>
    </recommendedName>
</protein>
<dbReference type="Proteomes" id="UP000065511">
    <property type="component" value="Chromosome"/>
</dbReference>